<dbReference type="EMBL" id="AP024597">
    <property type="protein sequence ID" value="BCU69491.1"/>
    <property type="molecule type" value="Genomic_DNA"/>
</dbReference>
<dbReference type="InterPro" id="IPR036188">
    <property type="entry name" value="FAD/NAD-bd_sf"/>
</dbReference>
<accession>A0A8D5U4W6</accession>
<evidence type="ECO:0000256" key="5">
    <source>
        <dbReference type="ARBA" id="ARBA00023002"/>
    </source>
</evidence>
<keyword evidence="5" id="KW-0560">Oxidoreductase</keyword>
<feature type="domain" description="Pyridine nucleotide-disulphide oxidoreductase dimerisation" evidence="7">
    <location>
        <begin position="338"/>
        <end position="440"/>
    </location>
</feature>
<feature type="domain" description="FAD/NAD(P)-binding" evidence="8">
    <location>
        <begin position="20"/>
        <end position="300"/>
    </location>
</feature>
<evidence type="ECO:0000256" key="4">
    <source>
        <dbReference type="ARBA" id="ARBA00022827"/>
    </source>
</evidence>
<dbReference type="InterPro" id="IPR016156">
    <property type="entry name" value="FAD/NAD-linked_Rdtase_dimer_sf"/>
</dbReference>
<keyword evidence="6" id="KW-0676">Redox-active center</keyword>
<evidence type="ECO:0000259" key="8">
    <source>
        <dbReference type="Pfam" id="PF07992"/>
    </source>
</evidence>
<dbReference type="InterPro" id="IPR023753">
    <property type="entry name" value="FAD/NAD-binding_dom"/>
</dbReference>
<comment type="similarity">
    <text evidence="2">Belongs to the class-III pyridine nucleotide-disulfide oxidoreductase family.</text>
</comment>
<keyword evidence="3" id="KW-0285">Flavoprotein</keyword>
<dbReference type="KEGG" id="csty:KN1_07880"/>
<evidence type="ECO:0000259" key="7">
    <source>
        <dbReference type="Pfam" id="PF02852"/>
    </source>
</evidence>
<sequence>MILQSQYKKVFLYKIDSMEKLIVIGGGAAGMSASSKARRLKPQMEIEVFEATKMVSHAPCGIPYFVEGLFDNEELFMTYTPEFFIENRKINVRTNTKVTEIDLNSRIVYAEGKYGKTKSEYDYLVISTGSKPKRLPTEGEDRVFYMHHPAEAVTLRQKLWSLNTIAIIGGGILGVEAAEALSERGKKVILIHHGKYLLNKTLDAELGKIITDRVSRDVEVKIGEAVKEIKQGGRTIVTDKGKYEVEGTIVAVGVEPNTELVKGKLLLGETGAIKVDEYMRTNYREVYSAGDNTESVNIVTGKPYWVPFAPVANKMGYVAGSNIGGEPMKFPGVVNTQITKYKEYFVGRVGLQEEEARKYGFHPVSATISGKTRARYYPGAKDIHVKVIADEDTKRVLGAQIVGEEEVLGRIDMMAAAIMKGFTIEDTFFIEMGYLPAISRVWDPVIVAIRKLMRD</sequence>
<dbReference type="PANTHER" id="PTHR43429">
    <property type="entry name" value="PYRIDINE NUCLEOTIDE-DISULFIDE OXIDOREDUCTASE DOMAIN-CONTAINING"/>
    <property type="match status" value="1"/>
</dbReference>
<dbReference type="Pfam" id="PF02852">
    <property type="entry name" value="Pyr_redox_dim"/>
    <property type="match status" value="1"/>
</dbReference>
<dbReference type="PRINTS" id="PR00368">
    <property type="entry name" value="FADPNR"/>
</dbReference>
<organism evidence="9 10">
    <name type="scientific">Stygiolobus caldivivus</name>
    <dbReference type="NCBI Taxonomy" id="2824673"/>
    <lineage>
        <taxon>Archaea</taxon>
        <taxon>Thermoproteota</taxon>
        <taxon>Thermoprotei</taxon>
        <taxon>Sulfolobales</taxon>
        <taxon>Sulfolobaceae</taxon>
        <taxon>Stygiolobus</taxon>
    </lineage>
</organism>
<evidence type="ECO:0000256" key="6">
    <source>
        <dbReference type="ARBA" id="ARBA00023284"/>
    </source>
</evidence>
<dbReference type="PRINTS" id="PR00469">
    <property type="entry name" value="PNDRDTASEII"/>
</dbReference>
<dbReference type="InterPro" id="IPR050260">
    <property type="entry name" value="FAD-bd_OxRdtase"/>
</dbReference>
<evidence type="ECO:0000313" key="10">
    <source>
        <dbReference type="Proteomes" id="UP000825123"/>
    </source>
</evidence>
<dbReference type="SUPFAM" id="SSF55424">
    <property type="entry name" value="FAD/NAD-linked reductases, dimerisation (C-terminal) domain"/>
    <property type="match status" value="1"/>
</dbReference>
<dbReference type="SUPFAM" id="SSF51905">
    <property type="entry name" value="FAD/NAD(P)-binding domain"/>
    <property type="match status" value="2"/>
</dbReference>
<name>A0A8D5U4W6_9CREN</name>
<reference evidence="9 10" key="1">
    <citation type="submission" date="2021-04" db="EMBL/GenBank/DDBJ databases">
        <title>Complete genome sequence of Stygiolobus sp. KN-1.</title>
        <authorList>
            <person name="Nakamura K."/>
            <person name="Sakai H."/>
            <person name="Kurosawa N."/>
        </authorList>
    </citation>
    <scope>NUCLEOTIDE SEQUENCE [LARGE SCALE GENOMIC DNA]</scope>
    <source>
        <strain evidence="9 10">KN-1</strain>
    </source>
</reference>
<proteinExistence type="inferred from homology"/>
<dbReference type="Pfam" id="PF07992">
    <property type="entry name" value="Pyr_redox_2"/>
    <property type="match status" value="1"/>
</dbReference>
<gene>
    <name evidence="9" type="ORF">KN1_07880</name>
</gene>
<protein>
    <submittedName>
        <fullName evidence="9">CoA-disulfide reductase</fullName>
    </submittedName>
</protein>
<keyword evidence="4" id="KW-0274">FAD</keyword>
<dbReference type="Proteomes" id="UP000825123">
    <property type="component" value="Chromosome"/>
</dbReference>
<dbReference type="InterPro" id="IPR004099">
    <property type="entry name" value="Pyr_nucl-diS_OxRdtase_dimer"/>
</dbReference>
<dbReference type="GO" id="GO:0016491">
    <property type="term" value="F:oxidoreductase activity"/>
    <property type="evidence" value="ECO:0007669"/>
    <property type="project" value="UniProtKB-KW"/>
</dbReference>
<dbReference type="AlphaFoldDB" id="A0A8D5U4W6"/>
<evidence type="ECO:0000256" key="3">
    <source>
        <dbReference type="ARBA" id="ARBA00022630"/>
    </source>
</evidence>
<keyword evidence="10" id="KW-1185">Reference proteome</keyword>
<evidence type="ECO:0000313" key="9">
    <source>
        <dbReference type="EMBL" id="BCU69491.1"/>
    </source>
</evidence>
<evidence type="ECO:0000256" key="1">
    <source>
        <dbReference type="ARBA" id="ARBA00001974"/>
    </source>
</evidence>
<dbReference type="Gene3D" id="3.50.50.60">
    <property type="entry name" value="FAD/NAD(P)-binding domain"/>
    <property type="match status" value="2"/>
</dbReference>
<dbReference type="PANTHER" id="PTHR43429:SF1">
    <property type="entry name" value="NAD(P)H SULFUR OXIDOREDUCTASE (COA-DEPENDENT)"/>
    <property type="match status" value="1"/>
</dbReference>
<evidence type="ECO:0000256" key="2">
    <source>
        <dbReference type="ARBA" id="ARBA00009130"/>
    </source>
</evidence>
<comment type="cofactor">
    <cofactor evidence="1">
        <name>FAD</name>
        <dbReference type="ChEBI" id="CHEBI:57692"/>
    </cofactor>
</comment>